<dbReference type="Proteomes" id="UP000095743">
    <property type="component" value="Chromosome"/>
</dbReference>
<dbReference type="Gene3D" id="3.40.630.30">
    <property type="match status" value="1"/>
</dbReference>
<organism evidence="2 3">
    <name type="scientific">Geosporobacter ferrireducens</name>
    <dbReference type="NCBI Taxonomy" id="1424294"/>
    <lineage>
        <taxon>Bacteria</taxon>
        <taxon>Bacillati</taxon>
        <taxon>Bacillota</taxon>
        <taxon>Clostridia</taxon>
        <taxon>Peptostreptococcales</taxon>
        <taxon>Thermotaleaceae</taxon>
        <taxon>Geosporobacter</taxon>
    </lineage>
</organism>
<gene>
    <name evidence="2" type="ORF">Gferi_19385</name>
</gene>
<dbReference type="CDD" id="cd04301">
    <property type="entry name" value="NAT_SF"/>
    <property type="match status" value="1"/>
</dbReference>
<reference evidence="2 3" key="1">
    <citation type="submission" date="2016-09" db="EMBL/GenBank/DDBJ databases">
        <title>Genomic analysis reveals versatility of anaerobic energy metabolism of Geosporobacter ferrireducens IRF9 of phylum Firmicutes.</title>
        <authorList>
            <person name="Kim S.-J."/>
        </authorList>
    </citation>
    <scope>NUCLEOTIDE SEQUENCE [LARGE SCALE GENOMIC DNA]</scope>
    <source>
        <strain evidence="2 3">IRF9</strain>
    </source>
</reference>
<evidence type="ECO:0000313" key="3">
    <source>
        <dbReference type="Proteomes" id="UP000095743"/>
    </source>
</evidence>
<dbReference type="PANTHER" id="PTHR43415">
    <property type="entry name" value="SPERMIDINE N(1)-ACETYLTRANSFERASE"/>
    <property type="match status" value="1"/>
</dbReference>
<dbReference type="PROSITE" id="PS51186">
    <property type="entry name" value="GNAT"/>
    <property type="match status" value="1"/>
</dbReference>
<name>A0A1D8GKT9_9FIRM</name>
<dbReference type="AlphaFoldDB" id="A0A1D8GKT9"/>
<evidence type="ECO:0000313" key="2">
    <source>
        <dbReference type="EMBL" id="AOT71502.1"/>
    </source>
</evidence>
<dbReference type="InterPro" id="IPR000182">
    <property type="entry name" value="GNAT_dom"/>
</dbReference>
<feature type="domain" description="N-acetyltransferase" evidence="1">
    <location>
        <begin position="16"/>
        <end position="182"/>
    </location>
</feature>
<sequence length="183" mass="21214">MAKMDKRAITLKDGIIEIESPKIEDAEELIRFIKTVDIETDFLIREPDEFKFGLEDEQKFIQSKLESERDLFLKATYHGQIVGTLGFAVLTNKRYRHRGQFGIAIQKACWGKGIGKALMETLLEWCEQIGIEKITLEVDANNERAIELYKKYGFEQEGYLKNDKKMSDGSYRDSLIMAKMMIE</sequence>
<dbReference type="GO" id="GO:0016747">
    <property type="term" value="F:acyltransferase activity, transferring groups other than amino-acyl groups"/>
    <property type="evidence" value="ECO:0007669"/>
    <property type="project" value="InterPro"/>
</dbReference>
<dbReference type="OrthoDB" id="948250at2"/>
<dbReference type="PANTHER" id="PTHR43415:SF3">
    <property type="entry name" value="GNAT-FAMILY ACETYLTRANSFERASE"/>
    <property type="match status" value="1"/>
</dbReference>
<dbReference type="STRING" id="1424294.Gferi_19385"/>
<dbReference type="SUPFAM" id="SSF55729">
    <property type="entry name" value="Acyl-CoA N-acyltransferases (Nat)"/>
    <property type="match status" value="1"/>
</dbReference>
<dbReference type="EMBL" id="CP017269">
    <property type="protein sequence ID" value="AOT71502.1"/>
    <property type="molecule type" value="Genomic_DNA"/>
</dbReference>
<dbReference type="Pfam" id="PF00583">
    <property type="entry name" value="Acetyltransf_1"/>
    <property type="match status" value="1"/>
</dbReference>
<dbReference type="InterPro" id="IPR016181">
    <property type="entry name" value="Acyl_CoA_acyltransferase"/>
</dbReference>
<protein>
    <recommendedName>
        <fullName evidence="1">N-acetyltransferase domain-containing protein</fullName>
    </recommendedName>
</protein>
<proteinExistence type="predicted"/>
<dbReference type="RefSeq" id="WP_069979418.1">
    <property type="nucleotide sequence ID" value="NZ_CP017269.1"/>
</dbReference>
<accession>A0A1D8GKT9</accession>
<dbReference type="KEGG" id="gfe:Gferi_19385"/>
<keyword evidence="3" id="KW-1185">Reference proteome</keyword>
<evidence type="ECO:0000259" key="1">
    <source>
        <dbReference type="PROSITE" id="PS51186"/>
    </source>
</evidence>